<feature type="region of interest" description="Disordered" evidence="7">
    <location>
        <begin position="481"/>
        <end position="508"/>
    </location>
</feature>
<gene>
    <name evidence="10" type="ORF">ENR23_10130</name>
</gene>
<keyword evidence="4" id="KW-0238">DNA-binding</keyword>
<feature type="compositionally biased region" description="Basic and acidic residues" evidence="7">
    <location>
        <begin position="481"/>
        <end position="490"/>
    </location>
</feature>
<keyword evidence="6" id="KW-0597">Phosphoprotein</keyword>
<dbReference type="GO" id="GO:0006355">
    <property type="term" value="P:regulation of DNA-templated transcription"/>
    <property type="evidence" value="ECO:0007669"/>
    <property type="project" value="InterPro"/>
</dbReference>
<dbReference type="Gene3D" id="1.10.10.60">
    <property type="entry name" value="Homeodomain-like"/>
    <property type="match status" value="1"/>
</dbReference>
<evidence type="ECO:0000256" key="1">
    <source>
        <dbReference type="ARBA" id="ARBA00022741"/>
    </source>
</evidence>
<dbReference type="PRINTS" id="PR01590">
    <property type="entry name" value="HTHFIS"/>
</dbReference>
<dbReference type="InterPro" id="IPR003593">
    <property type="entry name" value="AAA+_ATPase"/>
</dbReference>
<dbReference type="InterPro" id="IPR002197">
    <property type="entry name" value="HTH_Fis"/>
</dbReference>
<dbReference type="PROSITE" id="PS50110">
    <property type="entry name" value="RESPONSE_REGULATORY"/>
    <property type="match status" value="1"/>
</dbReference>
<evidence type="ECO:0000256" key="2">
    <source>
        <dbReference type="ARBA" id="ARBA00022840"/>
    </source>
</evidence>
<evidence type="ECO:0000256" key="7">
    <source>
        <dbReference type="SAM" id="MobiDB-lite"/>
    </source>
</evidence>
<comment type="caution">
    <text evidence="10">The sequence shown here is derived from an EMBL/GenBank/DDBJ whole genome shotgun (WGS) entry which is preliminary data.</text>
</comment>
<dbReference type="SUPFAM" id="SSF52172">
    <property type="entry name" value="CheY-like"/>
    <property type="match status" value="1"/>
</dbReference>
<dbReference type="Gene3D" id="3.40.50.2300">
    <property type="match status" value="1"/>
</dbReference>
<keyword evidence="2" id="KW-0067">ATP-binding</keyword>
<dbReference type="CDD" id="cd00009">
    <property type="entry name" value="AAA"/>
    <property type="match status" value="1"/>
</dbReference>
<dbReference type="InterPro" id="IPR025662">
    <property type="entry name" value="Sigma_54_int_dom_ATP-bd_1"/>
</dbReference>
<dbReference type="InterPro" id="IPR027417">
    <property type="entry name" value="P-loop_NTPase"/>
</dbReference>
<evidence type="ECO:0000256" key="4">
    <source>
        <dbReference type="ARBA" id="ARBA00023125"/>
    </source>
</evidence>
<feature type="modified residue" description="4-aspartylphosphate" evidence="6">
    <location>
        <position position="82"/>
    </location>
</feature>
<dbReference type="Gene3D" id="1.10.8.60">
    <property type="match status" value="1"/>
</dbReference>
<dbReference type="SMART" id="SM00382">
    <property type="entry name" value="AAA"/>
    <property type="match status" value="1"/>
</dbReference>
<keyword evidence="5" id="KW-0804">Transcription</keyword>
<dbReference type="InterPro" id="IPR025944">
    <property type="entry name" value="Sigma_54_int_dom_CS"/>
</dbReference>
<dbReference type="AlphaFoldDB" id="A0A832MN59"/>
<evidence type="ECO:0000259" key="9">
    <source>
        <dbReference type="PROSITE" id="PS50110"/>
    </source>
</evidence>
<dbReference type="PROSITE" id="PS00675">
    <property type="entry name" value="SIGMA54_INTERACT_1"/>
    <property type="match status" value="1"/>
</dbReference>
<dbReference type="PROSITE" id="PS50045">
    <property type="entry name" value="SIGMA54_INTERACT_4"/>
    <property type="match status" value="1"/>
</dbReference>
<feature type="domain" description="Sigma-54 factor interaction" evidence="8">
    <location>
        <begin position="174"/>
        <end position="399"/>
    </location>
</feature>
<dbReference type="SMART" id="SM00448">
    <property type="entry name" value="REC"/>
    <property type="match status" value="1"/>
</dbReference>
<dbReference type="PANTHER" id="PTHR32071">
    <property type="entry name" value="TRANSCRIPTIONAL REGULATORY PROTEIN"/>
    <property type="match status" value="1"/>
</dbReference>
<evidence type="ECO:0000256" key="3">
    <source>
        <dbReference type="ARBA" id="ARBA00023015"/>
    </source>
</evidence>
<dbReference type="CDD" id="cd00156">
    <property type="entry name" value="REC"/>
    <property type="match status" value="1"/>
</dbReference>
<keyword evidence="1" id="KW-0547">Nucleotide-binding</keyword>
<name>A0A832MN59_UNCEI</name>
<dbReference type="InterPro" id="IPR001789">
    <property type="entry name" value="Sig_transdc_resp-reg_receiver"/>
</dbReference>
<dbReference type="Pfam" id="PF02954">
    <property type="entry name" value="HTH_8"/>
    <property type="match status" value="1"/>
</dbReference>
<dbReference type="FunFam" id="3.40.50.300:FF:000006">
    <property type="entry name" value="DNA-binding transcriptional regulator NtrC"/>
    <property type="match status" value="1"/>
</dbReference>
<dbReference type="PROSITE" id="PS00676">
    <property type="entry name" value="SIGMA54_INTERACT_2"/>
    <property type="match status" value="1"/>
</dbReference>
<evidence type="ECO:0000313" key="10">
    <source>
        <dbReference type="EMBL" id="HGZ43763.1"/>
    </source>
</evidence>
<dbReference type="GO" id="GO:0005524">
    <property type="term" value="F:ATP binding"/>
    <property type="evidence" value="ECO:0007669"/>
    <property type="project" value="UniProtKB-KW"/>
</dbReference>
<organism evidence="10">
    <name type="scientific">Eiseniibacteriota bacterium</name>
    <dbReference type="NCBI Taxonomy" id="2212470"/>
    <lineage>
        <taxon>Bacteria</taxon>
        <taxon>Candidatus Eiseniibacteriota</taxon>
    </lineage>
</organism>
<dbReference type="PROSITE" id="PS00688">
    <property type="entry name" value="SIGMA54_INTERACT_3"/>
    <property type="match status" value="1"/>
</dbReference>
<dbReference type="Pfam" id="PF00072">
    <property type="entry name" value="Response_reg"/>
    <property type="match status" value="1"/>
</dbReference>
<dbReference type="Pfam" id="PF00158">
    <property type="entry name" value="Sigma54_activat"/>
    <property type="match status" value="1"/>
</dbReference>
<keyword evidence="3" id="KW-0805">Transcription regulation</keyword>
<dbReference type="PANTHER" id="PTHR32071:SF122">
    <property type="entry name" value="SIGMA FACTOR"/>
    <property type="match status" value="1"/>
</dbReference>
<evidence type="ECO:0000256" key="5">
    <source>
        <dbReference type="ARBA" id="ARBA00023163"/>
    </source>
</evidence>
<evidence type="ECO:0000256" key="6">
    <source>
        <dbReference type="PROSITE-ProRule" id="PRU00169"/>
    </source>
</evidence>
<dbReference type="Pfam" id="PF25601">
    <property type="entry name" value="AAA_lid_14"/>
    <property type="match status" value="1"/>
</dbReference>
<evidence type="ECO:0000259" key="8">
    <source>
        <dbReference type="PROSITE" id="PS50045"/>
    </source>
</evidence>
<feature type="domain" description="Response regulatory" evidence="9">
    <location>
        <begin position="33"/>
        <end position="147"/>
    </location>
</feature>
<dbReference type="GO" id="GO:0000160">
    <property type="term" value="P:phosphorelay signal transduction system"/>
    <property type="evidence" value="ECO:0007669"/>
    <property type="project" value="InterPro"/>
</dbReference>
<reference evidence="10" key="1">
    <citation type="journal article" date="2020" name="mSystems">
        <title>Genome- and Community-Level Interaction Insights into Carbon Utilization and Element Cycling Functions of Hydrothermarchaeota in Hydrothermal Sediment.</title>
        <authorList>
            <person name="Zhou Z."/>
            <person name="Liu Y."/>
            <person name="Xu W."/>
            <person name="Pan J."/>
            <person name="Luo Z.H."/>
            <person name="Li M."/>
        </authorList>
    </citation>
    <scope>NUCLEOTIDE SEQUENCE [LARGE SCALE GENOMIC DNA]</scope>
    <source>
        <strain evidence="10">SpSt-381</strain>
    </source>
</reference>
<dbReference type="InterPro" id="IPR009057">
    <property type="entry name" value="Homeodomain-like_sf"/>
</dbReference>
<dbReference type="InterPro" id="IPR025943">
    <property type="entry name" value="Sigma_54_int_dom_ATP-bd_2"/>
</dbReference>
<dbReference type="Gene3D" id="3.40.50.300">
    <property type="entry name" value="P-loop containing nucleotide triphosphate hydrolases"/>
    <property type="match status" value="1"/>
</dbReference>
<dbReference type="InterPro" id="IPR058031">
    <property type="entry name" value="AAA_lid_NorR"/>
</dbReference>
<proteinExistence type="predicted"/>
<dbReference type="SUPFAM" id="SSF52540">
    <property type="entry name" value="P-loop containing nucleoside triphosphate hydrolases"/>
    <property type="match status" value="1"/>
</dbReference>
<dbReference type="GO" id="GO:0043565">
    <property type="term" value="F:sequence-specific DNA binding"/>
    <property type="evidence" value="ECO:0007669"/>
    <property type="project" value="InterPro"/>
</dbReference>
<protein>
    <submittedName>
        <fullName evidence="10">Sigma-54-dependent Fis family transcriptional regulator</fullName>
    </submittedName>
</protein>
<dbReference type="SUPFAM" id="SSF46689">
    <property type="entry name" value="Homeodomain-like"/>
    <property type="match status" value="1"/>
</dbReference>
<dbReference type="InterPro" id="IPR011006">
    <property type="entry name" value="CheY-like_superfamily"/>
</dbReference>
<dbReference type="EMBL" id="DSQF01000020">
    <property type="protein sequence ID" value="HGZ43763.1"/>
    <property type="molecule type" value="Genomic_DNA"/>
</dbReference>
<accession>A0A832MN59</accession>
<dbReference type="InterPro" id="IPR002078">
    <property type="entry name" value="Sigma_54_int"/>
</dbReference>
<sequence length="508" mass="54211">MGAARSACSRCRCGARERTARPAAGDGGRTTVRVLVVDDEIRNAELTALALRDAGHDAEFVNGGAPALAALARAPFDAVITDLRMKPPDGLALLEEVRARWPATPVVLMTAYGNVETARRALTRGAADFVAKEGAFHDELKSVLERLARERALRDDNARLAGTVASLARGLATIVGDAPATRQAVELARKVAATDATVLLRGESGSGKDLFARAIHVASRRAAGPWVKVNCGALPEPLLESELFGHERGAFTGAVRQKPGRFEDAHGGTIFLDEIGELPMALQVKLLQVIEEKTFTRVGGNAPVTVDARIVAATNRDLEAMVRERAFREDLFFRLNVFPIRLPALRERPGDIPALVEHVMRRHGASAEKLEPAALRALEAYAWPGNVRELEHTLERALILAGPDPIGVGHLSFARPELAGGAQASGAGAPPWVPAIPPEGLSLETLERELILQALERAAGNKSRAARLLGLTRRTLYSRMERHGLRRPGEGEEGDEAEGAGAAPGGVA</sequence>